<comment type="caution">
    <text evidence="3">The sequence shown here is derived from an EMBL/GenBank/DDBJ whole genome shotgun (WGS) entry which is preliminary data.</text>
</comment>
<reference evidence="3" key="1">
    <citation type="submission" date="2023-08" db="EMBL/GenBank/DDBJ databases">
        <title>Black Yeasts Isolated from many extreme environments.</title>
        <authorList>
            <person name="Coleine C."/>
            <person name="Stajich J.E."/>
            <person name="Selbmann L."/>
        </authorList>
    </citation>
    <scope>NUCLEOTIDE SEQUENCE</scope>
    <source>
        <strain evidence="3">CCFEE 5810</strain>
    </source>
</reference>
<name>A0AAN7W877_9PEZI</name>
<feature type="domain" description="DUF7730" evidence="2">
    <location>
        <begin position="147"/>
        <end position="268"/>
    </location>
</feature>
<dbReference type="InterPro" id="IPR038883">
    <property type="entry name" value="AN11006-like"/>
</dbReference>
<evidence type="ECO:0000259" key="2">
    <source>
        <dbReference type="Pfam" id="PF24864"/>
    </source>
</evidence>
<dbReference type="PANTHER" id="PTHR42085">
    <property type="entry name" value="F-BOX DOMAIN-CONTAINING PROTEIN"/>
    <property type="match status" value="1"/>
</dbReference>
<organism evidence="3 4">
    <name type="scientific">Elasticomyces elasticus</name>
    <dbReference type="NCBI Taxonomy" id="574655"/>
    <lineage>
        <taxon>Eukaryota</taxon>
        <taxon>Fungi</taxon>
        <taxon>Dikarya</taxon>
        <taxon>Ascomycota</taxon>
        <taxon>Pezizomycotina</taxon>
        <taxon>Dothideomycetes</taxon>
        <taxon>Dothideomycetidae</taxon>
        <taxon>Mycosphaerellales</taxon>
        <taxon>Teratosphaeriaceae</taxon>
        <taxon>Elasticomyces</taxon>
    </lineage>
</organism>
<evidence type="ECO:0000313" key="4">
    <source>
        <dbReference type="Proteomes" id="UP001310594"/>
    </source>
</evidence>
<feature type="compositionally biased region" description="Basic and acidic residues" evidence="1">
    <location>
        <begin position="363"/>
        <end position="379"/>
    </location>
</feature>
<dbReference type="EMBL" id="JAVRQU010000011">
    <property type="protein sequence ID" value="KAK5697204.1"/>
    <property type="molecule type" value="Genomic_DNA"/>
</dbReference>
<protein>
    <recommendedName>
        <fullName evidence="2">DUF7730 domain-containing protein</fullName>
    </recommendedName>
</protein>
<dbReference type="Pfam" id="PF24864">
    <property type="entry name" value="DUF7730"/>
    <property type="match status" value="1"/>
</dbReference>
<evidence type="ECO:0000313" key="3">
    <source>
        <dbReference type="EMBL" id="KAK5697204.1"/>
    </source>
</evidence>
<feature type="region of interest" description="Disordered" evidence="1">
    <location>
        <begin position="352"/>
        <end position="379"/>
    </location>
</feature>
<evidence type="ECO:0000256" key="1">
    <source>
        <dbReference type="SAM" id="MobiDB-lite"/>
    </source>
</evidence>
<dbReference type="Proteomes" id="UP001310594">
    <property type="component" value="Unassembled WGS sequence"/>
</dbReference>
<dbReference type="AlphaFoldDB" id="A0AAN7W877"/>
<sequence length="379" mass="43365">MSTPELSNSPPRLGVRERIYTTILSWSDTQDQPPFSATDLIIMAGLSSGCALSRKEICEWLVENFGYYRMLAAEAFWGYNRGKGKLPAVQDVHKMLDKALREYELPVDVIPICDNDEFLDLYRVHPGAEAMLPLTTADDQPDKATLPFFELPAELRNTIYELVFRYPRSGLYFPSLWVKRPRVLSRDLMDDDDFGPARANGESRKKVYRTRPVHEILEPLLTHRQFYREAMPVFFELNCFYFADHYTMSRTLKRMPVVHKEHIKSLDFTLPTVVRDDRIGEELTPLLGLLALRKLCIRFDEETWLNGGPGISAHQSVEQHPGASVLRQLHGLEEVEFVGCPKLQASLGDGMLRRQESGASRESASDSRATKRQMEVALR</sequence>
<gene>
    <name evidence="3" type="ORF">LTR97_007339</name>
</gene>
<proteinExistence type="predicted"/>
<accession>A0AAN7W877</accession>
<dbReference type="PANTHER" id="PTHR42085:SF2">
    <property type="entry name" value="F-BOX DOMAIN-CONTAINING PROTEIN"/>
    <property type="match status" value="1"/>
</dbReference>
<dbReference type="InterPro" id="IPR056632">
    <property type="entry name" value="DUF7730"/>
</dbReference>